<feature type="chain" id="PRO_5003609829" description="Major outer membrane protein" evidence="1">
    <location>
        <begin position="22"/>
        <end position="403"/>
    </location>
</feature>
<accession>H7EMS5</accession>
<dbReference type="Proteomes" id="UP000003571">
    <property type="component" value="Unassembled WGS sequence"/>
</dbReference>
<evidence type="ECO:0000313" key="3">
    <source>
        <dbReference type="Proteomes" id="UP000003571"/>
    </source>
</evidence>
<evidence type="ECO:0000256" key="1">
    <source>
        <dbReference type="SAM" id="SignalP"/>
    </source>
</evidence>
<dbReference type="STRING" id="907348.TresaDRAFT_0814"/>
<evidence type="ECO:0008006" key="4">
    <source>
        <dbReference type="Google" id="ProtNLM"/>
    </source>
</evidence>
<keyword evidence="3" id="KW-1185">Reference proteome</keyword>
<keyword evidence="1" id="KW-0732">Signal</keyword>
<protein>
    <recommendedName>
        <fullName evidence="4">Major outer membrane protein</fullName>
    </recommendedName>
</protein>
<dbReference type="RefSeq" id="WP_002705676.1">
    <property type="nucleotide sequence ID" value="NZ_AGRW01000052.1"/>
</dbReference>
<dbReference type="AlphaFoldDB" id="H7EMS5"/>
<reference evidence="2 3" key="1">
    <citation type="submission" date="2011-09" db="EMBL/GenBank/DDBJ databases">
        <title>The draft genome of Treponema saccharophilum DSM 2985.</title>
        <authorList>
            <consortium name="US DOE Joint Genome Institute (JGI-PGF)"/>
            <person name="Lucas S."/>
            <person name="Copeland A."/>
            <person name="Lapidus A."/>
            <person name="Glavina del Rio T."/>
            <person name="Dalin E."/>
            <person name="Tice H."/>
            <person name="Bruce D."/>
            <person name="Goodwin L."/>
            <person name="Pitluck S."/>
            <person name="Peters L."/>
            <person name="Kyrpides N."/>
            <person name="Mavromatis K."/>
            <person name="Ivanova N."/>
            <person name="Markowitz V."/>
            <person name="Cheng J.-F."/>
            <person name="Hugenholtz P."/>
            <person name="Woyke T."/>
            <person name="Wu D."/>
            <person name="Gronow S."/>
            <person name="Wellnitz S."/>
            <person name="Brambilla E."/>
            <person name="Klenk H.-P."/>
            <person name="Eisen J.A."/>
        </authorList>
    </citation>
    <scope>NUCLEOTIDE SEQUENCE [LARGE SCALE GENOMIC DNA]</scope>
    <source>
        <strain evidence="2 3">DSM 2985</strain>
    </source>
</reference>
<organism evidence="2 3">
    <name type="scientific">Treponema saccharophilum DSM 2985</name>
    <dbReference type="NCBI Taxonomy" id="907348"/>
    <lineage>
        <taxon>Bacteria</taxon>
        <taxon>Pseudomonadati</taxon>
        <taxon>Spirochaetota</taxon>
        <taxon>Spirochaetia</taxon>
        <taxon>Spirochaetales</taxon>
        <taxon>Treponemataceae</taxon>
        <taxon>Treponema</taxon>
    </lineage>
</organism>
<comment type="caution">
    <text evidence="2">The sequence shown here is derived from an EMBL/GenBank/DDBJ whole genome shotgun (WGS) entry which is preliminary data.</text>
</comment>
<name>H7EMS5_9SPIR</name>
<gene>
    <name evidence="2" type="ORF">TresaDRAFT_0814</name>
</gene>
<dbReference type="PATRIC" id="fig|907348.3.peg.2230"/>
<evidence type="ECO:0000313" key="2">
    <source>
        <dbReference type="EMBL" id="EIC00989.1"/>
    </source>
</evidence>
<proteinExistence type="predicted"/>
<dbReference type="EMBL" id="AGRW01000052">
    <property type="protein sequence ID" value="EIC00989.1"/>
    <property type="molecule type" value="Genomic_DNA"/>
</dbReference>
<sequence>MKKILCAAAALAISASSFAEAAFHFADSEKKSGEFFSNELSSDIFHYFDPEYGDSHTNFAGLSNEVIAEYVGKKLSLGIDATFTFKKSNPWDDDSVYNIDWSDIDYYVEYNAANSVSVGFHDVMWTAGSWLPVADVHALGGDYGTDGIAAVIRPTGEFTFVAGIDFDDVHGGADWFGDGDRNQDYAVAIGADYSSKQFSVGGSIHHLITDKENLLLGAYASINADSLIVNVGFTHSEQGDVGLGNLDYLGSDYYYENYDGNLLASANVDSKNWHVAGIYGENVLTAGLMFGASKFNFGADFAYSFDDDDHYYYDFYGAVDFNIPVDKRLGFDVKGFVLVDFGDDIMGTEGLRNLDPTIGVYPKITFAMNKNHAFAAGLIAQFGTDSDYGYTAFALPVSWKYTY</sequence>
<feature type="signal peptide" evidence="1">
    <location>
        <begin position="1"/>
        <end position="21"/>
    </location>
</feature>
<dbReference type="eggNOG" id="ENOG5031CRA">
    <property type="taxonomic scope" value="Bacteria"/>
</dbReference>